<accession>A0ABN7WA16</accession>
<name>A0ABN7WA16_GIGMA</name>
<dbReference type="Proteomes" id="UP000789901">
    <property type="component" value="Unassembled WGS sequence"/>
</dbReference>
<evidence type="ECO:0000313" key="1">
    <source>
        <dbReference type="EMBL" id="CAG8820957.1"/>
    </source>
</evidence>
<dbReference type="EMBL" id="CAJVQB010034287">
    <property type="protein sequence ID" value="CAG8820957.1"/>
    <property type="molecule type" value="Genomic_DNA"/>
</dbReference>
<sequence length="74" mass="8617">MLASLLEKPYNKVMLDRVLVNKNSEYRLAVAPKEKSVYNPLDEVQEEWYDPAVSLVDVEKWQRVKLLVDVVIAK</sequence>
<evidence type="ECO:0000313" key="2">
    <source>
        <dbReference type="Proteomes" id="UP000789901"/>
    </source>
</evidence>
<organism evidence="1 2">
    <name type="scientific">Gigaspora margarita</name>
    <dbReference type="NCBI Taxonomy" id="4874"/>
    <lineage>
        <taxon>Eukaryota</taxon>
        <taxon>Fungi</taxon>
        <taxon>Fungi incertae sedis</taxon>
        <taxon>Mucoromycota</taxon>
        <taxon>Glomeromycotina</taxon>
        <taxon>Glomeromycetes</taxon>
        <taxon>Diversisporales</taxon>
        <taxon>Gigasporaceae</taxon>
        <taxon>Gigaspora</taxon>
    </lineage>
</organism>
<comment type="caution">
    <text evidence="1">The sequence shown here is derived from an EMBL/GenBank/DDBJ whole genome shotgun (WGS) entry which is preliminary data.</text>
</comment>
<proteinExistence type="predicted"/>
<reference evidence="1 2" key="1">
    <citation type="submission" date="2021-06" db="EMBL/GenBank/DDBJ databases">
        <authorList>
            <person name="Kallberg Y."/>
            <person name="Tangrot J."/>
            <person name="Rosling A."/>
        </authorList>
    </citation>
    <scope>NUCLEOTIDE SEQUENCE [LARGE SCALE GENOMIC DNA]</scope>
    <source>
        <strain evidence="1 2">120-4 pot B 10/14</strain>
    </source>
</reference>
<protein>
    <submittedName>
        <fullName evidence="1">1094_t:CDS:1</fullName>
    </submittedName>
</protein>
<gene>
    <name evidence="1" type="ORF">GMARGA_LOCUS27710</name>
</gene>
<keyword evidence="2" id="KW-1185">Reference proteome</keyword>